<feature type="transmembrane region" description="Helical" evidence="16">
    <location>
        <begin position="82"/>
        <end position="101"/>
    </location>
</feature>
<evidence type="ECO:0000256" key="12">
    <source>
        <dbReference type="ARBA" id="ARBA00023128"/>
    </source>
</evidence>
<evidence type="ECO:0000256" key="16">
    <source>
        <dbReference type="SAM" id="Phobius"/>
    </source>
</evidence>
<comment type="catalytic activity">
    <reaction evidence="15">
        <text>a ubiquinone + NADH + 5 H(+)(in) = a ubiquinol + NAD(+) + 4 H(+)(out)</text>
        <dbReference type="Rhea" id="RHEA:29091"/>
        <dbReference type="Rhea" id="RHEA-COMP:9565"/>
        <dbReference type="Rhea" id="RHEA-COMP:9566"/>
        <dbReference type="ChEBI" id="CHEBI:15378"/>
        <dbReference type="ChEBI" id="CHEBI:16389"/>
        <dbReference type="ChEBI" id="CHEBI:17976"/>
        <dbReference type="ChEBI" id="CHEBI:57540"/>
        <dbReference type="ChEBI" id="CHEBI:57945"/>
        <dbReference type="EC" id="7.1.1.2"/>
    </reaction>
</comment>
<evidence type="ECO:0000256" key="2">
    <source>
        <dbReference type="ARBA" id="ARBA00005698"/>
    </source>
</evidence>
<evidence type="ECO:0000256" key="14">
    <source>
        <dbReference type="ARBA" id="ARBA00031019"/>
    </source>
</evidence>
<organism evidence="18">
    <name type="scientific">Coralliophila richardi</name>
    <dbReference type="NCBI Taxonomy" id="2991502"/>
    <lineage>
        <taxon>Eukaryota</taxon>
        <taxon>Metazoa</taxon>
        <taxon>Spiralia</taxon>
        <taxon>Lophotrochozoa</taxon>
        <taxon>Mollusca</taxon>
        <taxon>Gastropoda</taxon>
        <taxon>Caenogastropoda</taxon>
        <taxon>Neogastropoda</taxon>
        <taxon>Muricoidea</taxon>
        <taxon>Muricidae</taxon>
        <taxon>Coralliophila</taxon>
    </lineage>
</organism>
<keyword evidence="11" id="KW-0520">NAD</keyword>
<comment type="similarity">
    <text evidence="2">Belongs to the complex I subunit 6 family.</text>
</comment>
<geneLocation type="mitochondrion" evidence="18"/>
<protein>
    <recommendedName>
        <fullName evidence="4">NADH-ubiquinone oxidoreductase chain 6</fullName>
        <ecNumber evidence="3">7.1.1.2</ecNumber>
    </recommendedName>
    <alternativeName>
        <fullName evidence="14">NADH dehydrogenase subunit 6</fullName>
    </alternativeName>
</protein>
<evidence type="ECO:0000256" key="7">
    <source>
        <dbReference type="ARBA" id="ARBA00022692"/>
    </source>
</evidence>
<evidence type="ECO:0000256" key="8">
    <source>
        <dbReference type="ARBA" id="ARBA00022967"/>
    </source>
</evidence>
<keyword evidence="7 16" id="KW-0812">Transmembrane</keyword>
<evidence type="ECO:0000256" key="15">
    <source>
        <dbReference type="ARBA" id="ARBA00049551"/>
    </source>
</evidence>
<proteinExistence type="inferred from homology"/>
<dbReference type="PANTHER" id="PTHR11435">
    <property type="entry name" value="NADH UBIQUINONE OXIDOREDUCTASE SUBUNIT ND6"/>
    <property type="match status" value="1"/>
</dbReference>
<keyword evidence="13 16" id="KW-0472">Membrane</keyword>
<keyword evidence="17" id="KW-0732">Signal</keyword>
<evidence type="ECO:0000256" key="9">
    <source>
        <dbReference type="ARBA" id="ARBA00022982"/>
    </source>
</evidence>
<reference evidence="18" key="1">
    <citation type="journal article" date="2022" name="Nautilus">
        <title>The complete mitochondrial genome of Coralliophila richardi (P. Fischer, 1882) (Neogastropoda: Muricidae: Coralliophilinae).</title>
        <authorList>
            <person name="Harasewych M.G."/>
            <person name="Sei M."/>
            <person name="Uribe J.E."/>
        </authorList>
    </citation>
    <scope>NUCLEOTIDE SEQUENCE</scope>
</reference>
<accession>A0A9E8G3H6</accession>
<keyword evidence="12 18" id="KW-0496">Mitochondrion</keyword>
<dbReference type="GO" id="GO:0031966">
    <property type="term" value="C:mitochondrial membrane"/>
    <property type="evidence" value="ECO:0007669"/>
    <property type="project" value="UniProtKB-SubCell"/>
</dbReference>
<keyword evidence="8" id="KW-1278">Translocase</keyword>
<evidence type="ECO:0000256" key="13">
    <source>
        <dbReference type="ARBA" id="ARBA00023136"/>
    </source>
</evidence>
<evidence type="ECO:0000256" key="10">
    <source>
        <dbReference type="ARBA" id="ARBA00022989"/>
    </source>
</evidence>
<keyword evidence="6" id="KW-0679">Respiratory chain</keyword>
<gene>
    <name evidence="18" type="primary">ND6</name>
</gene>
<dbReference type="GeneID" id="77081544"/>
<dbReference type="PANTHER" id="PTHR11435:SF1">
    <property type="entry name" value="NADH-UBIQUINONE OXIDOREDUCTASE CHAIN 6"/>
    <property type="match status" value="1"/>
</dbReference>
<evidence type="ECO:0000256" key="11">
    <source>
        <dbReference type="ARBA" id="ARBA00023027"/>
    </source>
</evidence>
<evidence type="ECO:0000256" key="5">
    <source>
        <dbReference type="ARBA" id="ARBA00022448"/>
    </source>
</evidence>
<keyword evidence="5" id="KW-0813">Transport</keyword>
<dbReference type="EMBL" id="OM307660">
    <property type="protein sequence ID" value="UZT26953.1"/>
    <property type="molecule type" value="Genomic_DNA"/>
</dbReference>
<keyword evidence="9" id="KW-0249">Electron transport</keyword>
<dbReference type="GO" id="GO:0008137">
    <property type="term" value="F:NADH dehydrogenase (ubiquinone) activity"/>
    <property type="evidence" value="ECO:0007669"/>
    <property type="project" value="UniProtKB-EC"/>
</dbReference>
<name>A0A9E8G3H6_9CAEN</name>
<evidence type="ECO:0000256" key="1">
    <source>
        <dbReference type="ARBA" id="ARBA00004225"/>
    </source>
</evidence>
<evidence type="ECO:0000256" key="17">
    <source>
        <dbReference type="SAM" id="SignalP"/>
    </source>
</evidence>
<evidence type="ECO:0000256" key="3">
    <source>
        <dbReference type="ARBA" id="ARBA00012944"/>
    </source>
</evidence>
<dbReference type="AlphaFoldDB" id="A0A9E8G3H6"/>
<dbReference type="RefSeq" id="YP_010580820.1">
    <property type="nucleotide sequence ID" value="NC_069050.1"/>
</dbReference>
<feature type="transmembrane region" description="Helical" evidence="16">
    <location>
        <begin position="51"/>
        <end position="70"/>
    </location>
</feature>
<feature type="signal peptide" evidence="17">
    <location>
        <begin position="1"/>
        <end position="16"/>
    </location>
</feature>
<sequence>MTTMTIFSLALFSLLALPTMLQPLSLGLMLVIATLFMCVTSAILLSSWYAYILYLIYVGGLLVMFAYIAALSPNILFKKVRLSILVVLLVIFLFIFSWQFMDSSYLASYDSHFQDMKYFKMYSVEVVSPEVTSVLIGLGAILLLNLIVVAKICFGVSGTLRPFIA</sequence>
<keyword evidence="10 16" id="KW-1133">Transmembrane helix</keyword>
<dbReference type="CTD" id="4541"/>
<dbReference type="EC" id="7.1.1.2" evidence="3"/>
<evidence type="ECO:0000313" key="18">
    <source>
        <dbReference type="EMBL" id="UZT26953.1"/>
    </source>
</evidence>
<feature type="transmembrane region" description="Helical" evidence="16">
    <location>
        <begin position="131"/>
        <end position="154"/>
    </location>
</feature>
<feature type="chain" id="PRO_5039447287" description="NADH-ubiquinone oxidoreductase chain 6" evidence="17">
    <location>
        <begin position="17"/>
        <end position="165"/>
    </location>
</feature>
<comment type="subcellular location">
    <subcellularLocation>
        <location evidence="1">Mitochondrion membrane</location>
        <topology evidence="1">Multi-pass membrane protein</topology>
    </subcellularLocation>
</comment>
<evidence type="ECO:0000256" key="6">
    <source>
        <dbReference type="ARBA" id="ARBA00022660"/>
    </source>
</evidence>
<evidence type="ECO:0000256" key="4">
    <source>
        <dbReference type="ARBA" id="ARBA00021095"/>
    </source>
</evidence>
<dbReference type="InterPro" id="IPR050269">
    <property type="entry name" value="ComplexI_Subunit6"/>
</dbReference>